<name>A0A0X8JF29_ACTRD</name>
<dbReference type="CDD" id="cd01392">
    <property type="entry name" value="HTH_LacI"/>
    <property type="match status" value="1"/>
</dbReference>
<dbReference type="EMBL" id="CP014228">
    <property type="protein sequence ID" value="AMD87461.1"/>
    <property type="molecule type" value="Genomic_DNA"/>
</dbReference>
<evidence type="ECO:0000256" key="3">
    <source>
        <dbReference type="ARBA" id="ARBA00023163"/>
    </source>
</evidence>
<dbReference type="InterPro" id="IPR046335">
    <property type="entry name" value="LacI/GalR-like_sensor"/>
</dbReference>
<evidence type="ECO:0000256" key="2">
    <source>
        <dbReference type="ARBA" id="ARBA00023125"/>
    </source>
</evidence>
<dbReference type="AlphaFoldDB" id="A0A0X8JF29"/>
<dbReference type="Proteomes" id="UP000065220">
    <property type="component" value="Chromosome"/>
</dbReference>
<gene>
    <name evidence="5" type="ORF">AXF14_07520</name>
</gene>
<organism evidence="5 6">
    <name type="scientific">Actinomyces radicidentis</name>
    <dbReference type="NCBI Taxonomy" id="111015"/>
    <lineage>
        <taxon>Bacteria</taxon>
        <taxon>Bacillati</taxon>
        <taxon>Actinomycetota</taxon>
        <taxon>Actinomycetes</taxon>
        <taxon>Actinomycetales</taxon>
        <taxon>Actinomycetaceae</taxon>
        <taxon>Actinomyces</taxon>
    </lineage>
</organism>
<dbReference type="RefSeq" id="WP_067942152.1">
    <property type="nucleotide sequence ID" value="NZ_CP014228.1"/>
</dbReference>
<proteinExistence type="predicted"/>
<dbReference type="PROSITE" id="PS50932">
    <property type="entry name" value="HTH_LACI_2"/>
    <property type="match status" value="1"/>
</dbReference>
<keyword evidence="6" id="KW-1185">Reference proteome</keyword>
<evidence type="ECO:0000313" key="5">
    <source>
        <dbReference type="EMBL" id="AMD87461.1"/>
    </source>
</evidence>
<evidence type="ECO:0000259" key="4">
    <source>
        <dbReference type="PROSITE" id="PS50932"/>
    </source>
</evidence>
<evidence type="ECO:0000256" key="1">
    <source>
        <dbReference type="ARBA" id="ARBA00023015"/>
    </source>
</evidence>
<dbReference type="InterPro" id="IPR000843">
    <property type="entry name" value="HTH_LacI"/>
</dbReference>
<dbReference type="Pfam" id="PF13377">
    <property type="entry name" value="Peripla_BP_3"/>
    <property type="match status" value="1"/>
</dbReference>
<dbReference type="InterPro" id="IPR028082">
    <property type="entry name" value="Peripla_BP_I"/>
</dbReference>
<reference evidence="6" key="1">
    <citation type="submission" date="2016-02" db="EMBL/GenBank/DDBJ databases">
        <authorList>
            <person name="Holder M.E."/>
            <person name="Ajami N.J."/>
            <person name="Petrosino J.F."/>
        </authorList>
    </citation>
    <scope>NUCLEOTIDE SEQUENCE [LARGE SCALE GENOMIC DNA]</scope>
    <source>
        <strain evidence="6">CCUG 36733</strain>
    </source>
</reference>
<accession>A0A0X8JF29</accession>
<dbReference type="GO" id="GO:0000976">
    <property type="term" value="F:transcription cis-regulatory region binding"/>
    <property type="evidence" value="ECO:0007669"/>
    <property type="project" value="TreeGrafter"/>
</dbReference>
<keyword evidence="3" id="KW-0804">Transcription</keyword>
<dbReference type="KEGG" id="ard:AXF14_07520"/>
<keyword evidence="1" id="KW-0805">Transcription regulation</keyword>
<dbReference type="SMART" id="SM00354">
    <property type="entry name" value="HTH_LACI"/>
    <property type="match status" value="1"/>
</dbReference>
<dbReference type="SUPFAM" id="SSF47413">
    <property type="entry name" value="lambda repressor-like DNA-binding domains"/>
    <property type="match status" value="1"/>
</dbReference>
<dbReference type="PANTHER" id="PTHR30146">
    <property type="entry name" value="LACI-RELATED TRANSCRIPTIONAL REPRESSOR"/>
    <property type="match status" value="1"/>
</dbReference>
<dbReference type="GO" id="GO:0003700">
    <property type="term" value="F:DNA-binding transcription factor activity"/>
    <property type="evidence" value="ECO:0007669"/>
    <property type="project" value="TreeGrafter"/>
</dbReference>
<keyword evidence="2" id="KW-0238">DNA-binding</keyword>
<dbReference type="OrthoDB" id="4268837at2"/>
<dbReference type="InterPro" id="IPR010982">
    <property type="entry name" value="Lambda_DNA-bd_dom_sf"/>
</dbReference>
<sequence>MPAVRRLPPPPREGRPVRMVDVARRAGVSRALVSLVLSGKPGASPANRAKVLAAAAELGYSPDSNAARLRSGGGRLVGVVFDGHDAFTARVLDAAHEAVAARGEDLVLTMASTSVPLSRALGTLRAQRVRGALVISSAPVDESAAALLAAGPAVFVGAYPPVSLDGAVGSVHTDDDAGVREVVRHLVDLGHSSLLVTRVAGRRSGDVRADAALEEARALGVETHEVPAAAYDESAGVLVGREMLRLSDAGGSRPRPTALVAANDALALGSIQALRAGGVRVPEDVSVTGFDDAGSGPSPAVAALGLTTVRQDAEALVASALDLLDAPGPAGARSERVLRPELVVRSTTAAPSS</sequence>
<feature type="domain" description="HTH lacI-type" evidence="4">
    <location>
        <begin position="17"/>
        <end position="71"/>
    </location>
</feature>
<dbReference type="Pfam" id="PF00356">
    <property type="entry name" value="LacI"/>
    <property type="match status" value="1"/>
</dbReference>
<protein>
    <recommendedName>
        <fullName evidence="4">HTH lacI-type domain-containing protein</fullName>
    </recommendedName>
</protein>
<dbReference type="PANTHER" id="PTHR30146:SF109">
    <property type="entry name" value="HTH-TYPE TRANSCRIPTIONAL REGULATOR GALS"/>
    <property type="match status" value="1"/>
</dbReference>
<dbReference type="Gene3D" id="3.40.50.2300">
    <property type="match status" value="2"/>
</dbReference>
<dbReference type="SUPFAM" id="SSF53822">
    <property type="entry name" value="Periplasmic binding protein-like I"/>
    <property type="match status" value="1"/>
</dbReference>
<evidence type="ECO:0000313" key="6">
    <source>
        <dbReference type="Proteomes" id="UP000065220"/>
    </source>
</evidence>
<dbReference type="Gene3D" id="1.10.260.40">
    <property type="entry name" value="lambda repressor-like DNA-binding domains"/>
    <property type="match status" value="1"/>
</dbReference>
<dbReference type="STRING" id="111015.AXF14_07520"/>